<dbReference type="PANTHER" id="PTHR39465">
    <property type="entry name" value="DNA LIGASE D, 3'-PHOSPHOESTERASE DOMAIN"/>
    <property type="match status" value="1"/>
</dbReference>
<evidence type="ECO:0000313" key="3">
    <source>
        <dbReference type="Proteomes" id="UP000176923"/>
    </source>
</evidence>
<dbReference type="EMBL" id="MFJL01000041">
    <property type="protein sequence ID" value="OGG12746.1"/>
    <property type="molecule type" value="Genomic_DNA"/>
</dbReference>
<name>A0A1F5ZJR5_9BACT</name>
<comment type="caution">
    <text evidence="2">The sequence shown here is derived from an EMBL/GenBank/DDBJ whole genome shotgun (WGS) entry which is preliminary data.</text>
</comment>
<dbReference type="InterPro" id="IPR014144">
    <property type="entry name" value="LigD_PE_domain"/>
</dbReference>
<organism evidence="2 3">
    <name type="scientific">Candidatus Gottesmanbacteria bacterium RIFCSPHIGHO2_02_FULL_39_11</name>
    <dbReference type="NCBI Taxonomy" id="1798382"/>
    <lineage>
        <taxon>Bacteria</taxon>
        <taxon>Candidatus Gottesmaniibacteriota</taxon>
    </lineage>
</organism>
<dbReference type="Pfam" id="PF13298">
    <property type="entry name" value="LigD_N"/>
    <property type="match status" value="1"/>
</dbReference>
<accession>A0A1F5ZJR5</accession>
<evidence type="ECO:0000259" key="1">
    <source>
        <dbReference type="Pfam" id="PF13298"/>
    </source>
</evidence>
<dbReference type="PANTHER" id="PTHR39465:SF1">
    <property type="entry name" value="DNA LIGASE D 3'-PHOSPHOESTERASE DOMAIN-CONTAINING PROTEIN"/>
    <property type="match status" value="1"/>
</dbReference>
<dbReference type="AlphaFoldDB" id="A0A1F5ZJR5"/>
<evidence type="ECO:0000313" key="2">
    <source>
        <dbReference type="EMBL" id="OGG12746.1"/>
    </source>
</evidence>
<gene>
    <name evidence="2" type="ORF">A3D77_06845</name>
</gene>
<proteinExistence type="predicted"/>
<protein>
    <recommendedName>
        <fullName evidence="1">DNA ligase D 3'-phosphoesterase domain-containing protein</fullName>
    </recommendedName>
</protein>
<dbReference type="STRING" id="1798382.A3D77_06845"/>
<reference evidence="2 3" key="1">
    <citation type="journal article" date="2016" name="Nat. Commun.">
        <title>Thousands of microbial genomes shed light on interconnected biogeochemical processes in an aquifer system.</title>
        <authorList>
            <person name="Anantharaman K."/>
            <person name="Brown C.T."/>
            <person name="Hug L.A."/>
            <person name="Sharon I."/>
            <person name="Castelle C.J."/>
            <person name="Probst A.J."/>
            <person name="Thomas B.C."/>
            <person name="Singh A."/>
            <person name="Wilkins M.J."/>
            <person name="Karaoz U."/>
            <person name="Brodie E.L."/>
            <person name="Williams K.H."/>
            <person name="Hubbard S.S."/>
            <person name="Banfield J.F."/>
        </authorList>
    </citation>
    <scope>NUCLEOTIDE SEQUENCE [LARGE SCALE GENOMIC DNA]</scope>
</reference>
<sequence>MKQTSIIDESSDDLVFVIHKHQATRLHYDFRLQVGMTMPSWVVPKGPTLDPSLKRLAMQVNDHTLEYRKFEGVIPPGSVGAGPVMIWDYGTYIPEIETKEGREKIEDKKFANEVMRKGMEKGEIKFFLKGEKLKGSFALVRTRMFGSKPAWLLIKHKDEFVQIGYDAKNYDFSAVSGLSLDEIMKKNKAT</sequence>
<dbReference type="NCBIfam" id="TIGR02777">
    <property type="entry name" value="LigD_PE_dom"/>
    <property type="match status" value="1"/>
</dbReference>
<dbReference type="Proteomes" id="UP000176923">
    <property type="component" value="Unassembled WGS sequence"/>
</dbReference>
<feature type="domain" description="DNA ligase D 3'-phosphoesterase" evidence="1">
    <location>
        <begin position="19"/>
        <end position="141"/>
    </location>
</feature>